<comment type="caution">
    <text evidence="2">The sequence shown here is derived from an EMBL/GenBank/DDBJ whole genome shotgun (WGS) entry which is preliminary data.</text>
</comment>
<reference evidence="2 3" key="1">
    <citation type="submission" date="2019-05" db="EMBL/GenBank/DDBJ databases">
        <title>Another draft genome of Portunus trituberculatus and its Hox gene families provides insights of decapod evolution.</title>
        <authorList>
            <person name="Jeong J.-H."/>
            <person name="Song I."/>
            <person name="Kim S."/>
            <person name="Choi T."/>
            <person name="Kim D."/>
            <person name="Ryu S."/>
            <person name="Kim W."/>
        </authorList>
    </citation>
    <scope>NUCLEOTIDE SEQUENCE [LARGE SCALE GENOMIC DNA]</scope>
    <source>
        <tissue evidence="2">Muscle</tissue>
    </source>
</reference>
<keyword evidence="3" id="KW-1185">Reference proteome</keyword>
<evidence type="ECO:0000313" key="3">
    <source>
        <dbReference type="Proteomes" id="UP000324222"/>
    </source>
</evidence>
<dbReference type="AlphaFoldDB" id="A0A5B7FLG3"/>
<proteinExistence type="predicted"/>
<dbReference type="Proteomes" id="UP000324222">
    <property type="component" value="Unassembled WGS sequence"/>
</dbReference>
<accession>A0A5B7FLG3</accession>
<sequence>MSHFLNASREDLMCRARQGFTLRLPSACLPLTGREPWQGGRDGPASGGARVEQGRMGQGRFKARCNGEGRDKDYPATLRITVLVAFGSRPWLWEPLAVEGEEIDPRIDPMRVQTIFEHRPESTVDKNKSPSCNTTSGYLVMRATRYAPGEDEWLGT</sequence>
<name>A0A5B7FLG3_PORTR</name>
<feature type="region of interest" description="Disordered" evidence="1">
    <location>
        <begin position="33"/>
        <end position="58"/>
    </location>
</feature>
<organism evidence="2 3">
    <name type="scientific">Portunus trituberculatus</name>
    <name type="common">Swimming crab</name>
    <name type="synonym">Neptunus trituberculatus</name>
    <dbReference type="NCBI Taxonomy" id="210409"/>
    <lineage>
        <taxon>Eukaryota</taxon>
        <taxon>Metazoa</taxon>
        <taxon>Ecdysozoa</taxon>
        <taxon>Arthropoda</taxon>
        <taxon>Crustacea</taxon>
        <taxon>Multicrustacea</taxon>
        <taxon>Malacostraca</taxon>
        <taxon>Eumalacostraca</taxon>
        <taxon>Eucarida</taxon>
        <taxon>Decapoda</taxon>
        <taxon>Pleocyemata</taxon>
        <taxon>Brachyura</taxon>
        <taxon>Eubrachyura</taxon>
        <taxon>Portunoidea</taxon>
        <taxon>Portunidae</taxon>
        <taxon>Portuninae</taxon>
        <taxon>Portunus</taxon>
    </lineage>
</organism>
<gene>
    <name evidence="2" type="ORF">E2C01_040065</name>
</gene>
<protein>
    <submittedName>
        <fullName evidence="2">Uncharacterized protein</fullName>
    </submittedName>
</protein>
<evidence type="ECO:0000256" key="1">
    <source>
        <dbReference type="SAM" id="MobiDB-lite"/>
    </source>
</evidence>
<dbReference type="EMBL" id="VSRR010007160">
    <property type="protein sequence ID" value="MPC46346.1"/>
    <property type="molecule type" value="Genomic_DNA"/>
</dbReference>
<evidence type="ECO:0000313" key="2">
    <source>
        <dbReference type="EMBL" id="MPC46346.1"/>
    </source>
</evidence>